<dbReference type="GeneID" id="16994653"/>
<evidence type="ECO:0000259" key="7">
    <source>
        <dbReference type="PROSITE" id="PS50011"/>
    </source>
</evidence>
<protein>
    <submittedName>
        <fullName evidence="8">Similar to serine/threonine kinase KIN82</fullName>
    </submittedName>
</protein>
<dbReference type="PROSITE" id="PS50011">
    <property type="entry name" value="PROTEIN_KINASE_DOM"/>
    <property type="match status" value="1"/>
</dbReference>
<dbReference type="HOGENOM" id="CLU_297604_0_0_1"/>
<evidence type="ECO:0000256" key="4">
    <source>
        <dbReference type="ARBA" id="ARBA00022777"/>
    </source>
</evidence>
<sequence>MASAAGKNQRAPHSLGRAEVVPVTGTAGRVPVPQPGQDARPPVEHRDSPARYPWVGPASRPAAGGRMAQAAQPPKPNMDLCREALQLRILRSHVALCSGWVEAKKSSEPVPVPTRPLPRDSSGSLSVTSAVSERTPSQGDDEKVDRHKLRREFSSPDLGEFNNLSVEQRSVPHRPLLPEFAHAGSRKLQSARQQGDSGGVAIASVQSSTSDGSQASVDAASHSEQEASPSPAERRPHEFDHTQRDQAITKTSKNETSRQAVSKMGTKPAASTGRGGTPPAPSHREKGAERDKGRVAKTFSKLLIPRKLSLESLAKKMTFGLVRKKPQREPWQLLWAEVRAGLLIFYQCDKAKSRGMPCPYAIVPLLGCTVYSRTVDLCRSEKEQGACAITYQAGAGVSSSSGTDSSVASECPCRSAYDAVSQYYARAGKSGQSGNDTNDDGPLVLQLEPNSEFLHRSNETSHNPQFRSIRMRFQTVEELFHWHHVLSLYSSHRVVTRADFDLICLLGRGAFGRVALARDLHGSGALVSIKFIDKRMIFSSRDKLRRMVDERLILQAVTGKPYFVRLLYAFETGDSLCMVNDFCEGGDLFHFLSAFAVYRERQYRAREEAGEKIDWDRFRRIRRSLPLPVARFIAAEILAALEFLHRADIVYRDLKPENVLIDNQGHICLTDFGLARVLEAVPAHAGSAATLSGDGDLDAAHHIKPGRHAISDVSSPSSSSSSTSSSTTASPDNSFAAALDGTANDDDDDNAAPEGKHPSSGNGNETAYVRQRASSFCGTKSYISPEMLKTRARLLHGYGFSVDIWAYGVLLYDMLVGRPPFYSSDRERSFALTMTARLSIPDFVDETSADFLMRLLEKNERKRIGCRSAFATDFDEIKRHPFFAGIDWNLVEQRRLPVPQEIMDVLQLGPDAAQKANVDPSSVEWIVRNFDRRFTESDMDSLIAALNRSFDESSHPLGVGSAVQVSTKQSDPSAARRNRAGSIPGFMFTYEVAATGGAPLSRVRTADSKAAA</sequence>
<evidence type="ECO:0000313" key="8">
    <source>
        <dbReference type="EMBL" id="BAM80820.1"/>
    </source>
</evidence>
<evidence type="ECO:0000256" key="2">
    <source>
        <dbReference type="ARBA" id="ARBA00022679"/>
    </source>
</evidence>
<feature type="region of interest" description="Disordered" evidence="6">
    <location>
        <begin position="707"/>
        <end position="766"/>
    </location>
</feature>
<dbReference type="Gene3D" id="3.30.200.20">
    <property type="entry name" value="Phosphorylase Kinase, domain 1"/>
    <property type="match status" value="1"/>
</dbReference>
<feature type="compositionally biased region" description="Basic and acidic residues" evidence="6">
    <location>
        <begin position="282"/>
        <end position="294"/>
    </location>
</feature>
<feature type="region of interest" description="Disordered" evidence="6">
    <location>
        <begin position="1"/>
        <end position="75"/>
    </location>
</feature>
<dbReference type="EMBL" id="AP006494">
    <property type="protein sequence ID" value="BAM80820.1"/>
    <property type="molecule type" value="Genomic_DNA"/>
</dbReference>
<accession>M1V5K3</accession>
<dbReference type="RefSeq" id="XP_005536856.1">
    <property type="nucleotide sequence ID" value="XM_005536799.1"/>
</dbReference>
<dbReference type="eggNOG" id="KOG0610">
    <property type="taxonomic scope" value="Eukaryota"/>
</dbReference>
<feature type="compositionally biased region" description="Polar residues" evidence="6">
    <location>
        <begin position="204"/>
        <end position="216"/>
    </location>
</feature>
<name>M1V5K3_CYAM1</name>
<dbReference type="SUPFAM" id="SSF56112">
    <property type="entry name" value="Protein kinase-like (PK-like)"/>
    <property type="match status" value="1"/>
</dbReference>
<evidence type="ECO:0000256" key="5">
    <source>
        <dbReference type="ARBA" id="ARBA00022840"/>
    </source>
</evidence>
<dbReference type="Gene3D" id="1.10.510.10">
    <property type="entry name" value="Transferase(Phosphotransferase) domain 1"/>
    <property type="match status" value="2"/>
</dbReference>
<dbReference type="InterPro" id="IPR008271">
    <property type="entry name" value="Ser/Thr_kinase_AS"/>
</dbReference>
<feature type="compositionally biased region" description="Basic and acidic residues" evidence="6">
    <location>
        <begin position="232"/>
        <end position="244"/>
    </location>
</feature>
<evidence type="ECO:0000256" key="3">
    <source>
        <dbReference type="ARBA" id="ARBA00022741"/>
    </source>
</evidence>
<dbReference type="InterPro" id="IPR045270">
    <property type="entry name" value="STKc_AGC"/>
</dbReference>
<evidence type="ECO:0000313" key="9">
    <source>
        <dbReference type="Proteomes" id="UP000007014"/>
    </source>
</evidence>
<organism evidence="8 9">
    <name type="scientific">Cyanidioschyzon merolae (strain NIES-3377 / 10D)</name>
    <name type="common">Unicellular red alga</name>
    <dbReference type="NCBI Taxonomy" id="280699"/>
    <lineage>
        <taxon>Eukaryota</taxon>
        <taxon>Rhodophyta</taxon>
        <taxon>Bangiophyceae</taxon>
        <taxon>Cyanidiales</taxon>
        <taxon>Cyanidiaceae</taxon>
        <taxon>Cyanidioschyzon</taxon>
    </lineage>
</organism>
<feature type="compositionally biased region" description="Low complexity" evidence="6">
    <location>
        <begin position="714"/>
        <end position="742"/>
    </location>
</feature>
<dbReference type="OrthoDB" id="63267at2759"/>
<feature type="region of interest" description="Disordered" evidence="6">
    <location>
        <begin position="104"/>
        <end position="294"/>
    </location>
</feature>
<dbReference type="KEGG" id="cme:CYME_CML228C"/>
<keyword evidence="3" id="KW-0547">Nucleotide-binding</keyword>
<evidence type="ECO:0000256" key="1">
    <source>
        <dbReference type="ARBA" id="ARBA00022527"/>
    </source>
</evidence>
<dbReference type="SMART" id="SM00220">
    <property type="entry name" value="S_TKc"/>
    <property type="match status" value="1"/>
</dbReference>
<feature type="domain" description="Protein kinase" evidence="7">
    <location>
        <begin position="500"/>
        <end position="883"/>
    </location>
</feature>
<reference evidence="8 9" key="1">
    <citation type="journal article" date="2004" name="Nature">
        <title>Genome sequence of the ultrasmall unicellular red alga Cyanidioschyzon merolae 10D.</title>
        <authorList>
            <person name="Matsuzaki M."/>
            <person name="Misumi O."/>
            <person name="Shin-i T."/>
            <person name="Maruyama S."/>
            <person name="Takahara M."/>
            <person name="Miyagishima S."/>
            <person name="Mori T."/>
            <person name="Nishida K."/>
            <person name="Yagisawa F."/>
            <person name="Nishida K."/>
            <person name="Yoshida Y."/>
            <person name="Nishimura Y."/>
            <person name="Nakao S."/>
            <person name="Kobayashi T."/>
            <person name="Momoyama Y."/>
            <person name="Higashiyama T."/>
            <person name="Minoda A."/>
            <person name="Sano M."/>
            <person name="Nomoto H."/>
            <person name="Oishi K."/>
            <person name="Hayashi H."/>
            <person name="Ohta F."/>
            <person name="Nishizaka S."/>
            <person name="Haga S."/>
            <person name="Miura S."/>
            <person name="Morishita T."/>
            <person name="Kabeya Y."/>
            <person name="Terasawa K."/>
            <person name="Suzuki Y."/>
            <person name="Ishii Y."/>
            <person name="Asakawa S."/>
            <person name="Takano H."/>
            <person name="Ohta N."/>
            <person name="Kuroiwa H."/>
            <person name="Tanaka K."/>
            <person name="Shimizu N."/>
            <person name="Sugano S."/>
            <person name="Sato N."/>
            <person name="Nozaki H."/>
            <person name="Ogasawara N."/>
            <person name="Kohara Y."/>
            <person name="Kuroiwa T."/>
        </authorList>
    </citation>
    <scope>NUCLEOTIDE SEQUENCE [LARGE SCALE GENOMIC DNA]</scope>
    <source>
        <strain evidence="8 9">10D</strain>
    </source>
</reference>
<dbReference type="Pfam" id="PF00069">
    <property type="entry name" value="Pkinase"/>
    <property type="match status" value="2"/>
</dbReference>
<dbReference type="PANTHER" id="PTHR24351">
    <property type="entry name" value="RIBOSOMAL PROTEIN S6 KINASE"/>
    <property type="match status" value="1"/>
</dbReference>
<evidence type="ECO:0000256" key="6">
    <source>
        <dbReference type="SAM" id="MobiDB-lite"/>
    </source>
</evidence>
<gene>
    <name evidence="8" type="ORF">CYME_CML228C</name>
</gene>
<proteinExistence type="predicted"/>
<dbReference type="AlphaFoldDB" id="M1V5K3"/>
<keyword evidence="1" id="KW-0723">Serine/threonine-protein kinase</keyword>
<dbReference type="GO" id="GO:0004674">
    <property type="term" value="F:protein serine/threonine kinase activity"/>
    <property type="evidence" value="ECO:0007669"/>
    <property type="project" value="UniProtKB-KW"/>
</dbReference>
<dbReference type="CDD" id="cd05123">
    <property type="entry name" value="STKc_AGC"/>
    <property type="match status" value="1"/>
</dbReference>
<keyword evidence="9" id="KW-1185">Reference proteome</keyword>
<keyword evidence="5" id="KW-0067">ATP-binding</keyword>
<keyword evidence="4 8" id="KW-0418">Kinase</keyword>
<dbReference type="InterPro" id="IPR000719">
    <property type="entry name" value="Prot_kinase_dom"/>
</dbReference>
<dbReference type="Proteomes" id="UP000007014">
    <property type="component" value="Chromosome 12"/>
</dbReference>
<dbReference type="GO" id="GO:0005524">
    <property type="term" value="F:ATP binding"/>
    <property type="evidence" value="ECO:0007669"/>
    <property type="project" value="UniProtKB-KW"/>
</dbReference>
<keyword evidence="2" id="KW-0808">Transferase</keyword>
<reference evidence="8 9" key="2">
    <citation type="journal article" date="2007" name="BMC Biol.">
        <title>A 100%-complete sequence reveals unusually simple genomic features in the hot-spring red alga Cyanidioschyzon merolae.</title>
        <authorList>
            <person name="Nozaki H."/>
            <person name="Takano H."/>
            <person name="Misumi O."/>
            <person name="Terasawa K."/>
            <person name="Matsuzaki M."/>
            <person name="Maruyama S."/>
            <person name="Nishida K."/>
            <person name="Yagisawa F."/>
            <person name="Yoshida Y."/>
            <person name="Fujiwara T."/>
            <person name="Takio S."/>
            <person name="Tamura K."/>
            <person name="Chung S.J."/>
            <person name="Nakamura S."/>
            <person name="Kuroiwa H."/>
            <person name="Tanaka K."/>
            <person name="Sato N."/>
            <person name="Kuroiwa T."/>
        </authorList>
    </citation>
    <scope>NUCLEOTIDE SEQUENCE [LARGE SCALE GENOMIC DNA]</scope>
    <source>
        <strain evidence="8 9">10D</strain>
    </source>
</reference>
<feature type="compositionally biased region" description="Low complexity" evidence="6">
    <location>
        <begin position="121"/>
        <end position="132"/>
    </location>
</feature>
<dbReference type="PROSITE" id="PS00108">
    <property type="entry name" value="PROTEIN_KINASE_ST"/>
    <property type="match status" value="1"/>
</dbReference>
<dbReference type="InterPro" id="IPR011009">
    <property type="entry name" value="Kinase-like_dom_sf"/>
</dbReference>
<dbReference type="OMA" id="WAESHAD"/>
<dbReference type="Gramene" id="CML228CT">
    <property type="protein sequence ID" value="CML228CT"/>
    <property type="gene ID" value="CML228C"/>
</dbReference>